<feature type="domain" description="Sulfatase N-terminal" evidence="2">
    <location>
        <begin position="29"/>
        <end position="387"/>
    </location>
</feature>
<evidence type="ECO:0000259" key="2">
    <source>
        <dbReference type="Pfam" id="PF00884"/>
    </source>
</evidence>
<keyword evidence="1" id="KW-0732">Signal</keyword>
<dbReference type="PANTHER" id="PTHR43751">
    <property type="entry name" value="SULFATASE"/>
    <property type="match status" value="1"/>
</dbReference>
<dbReference type="InterPro" id="IPR000917">
    <property type="entry name" value="Sulfatase_N"/>
</dbReference>
<keyword evidence="4" id="KW-1185">Reference proteome</keyword>
<comment type="caution">
    <text evidence="3">The sequence shown here is derived from an EMBL/GenBank/DDBJ whole genome shotgun (WGS) entry which is preliminary data.</text>
</comment>
<accession>A0A918PVR0</accession>
<dbReference type="Pfam" id="PF00884">
    <property type="entry name" value="Sulfatase"/>
    <property type="match status" value="1"/>
</dbReference>
<gene>
    <name evidence="3" type="ORF">GCM10007049_16280</name>
</gene>
<evidence type="ECO:0000256" key="1">
    <source>
        <dbReference type="SAM" id="SignalP"/>
    </source>
</evidence>
<dbReference type="SUPFAM" id="SSF53649">
    <property type="entry name" value="Alkaline phosphatase-like"/>
    <property type="match status" value="1"/>
</dbReference>
<name>A0A918PVR0_9BACT</name>
<reference evidence="3" key="1">
    <citation type="journal article" date="2014" name="Int. J. Syst. Evol. Microbiol.">
        <title>Complete genome sequence of Corynebacterium casei LMG S-19264T (=DSM 44701T), isolated from a smear-ripened cheese.</title>
        <authorList>
            <consortium name="US DOE Joint Genome Institute (JGI-PGF)"/>
            <person name="Walter F."/>
            <person name="Albersmeier A."/>
            <person name="Kalinowski J."/>
            <person name="Ruckert C."/>
        </authorList>
    </citation>
    <scope>NUCLEOTIDE SEQUENCE</scope>
    <source>
        <strain evidence="3">KCTC 12368</strain>
    </source>
</reference>
<protein>
    <submittedName>
        <fullName evidence="3">Acetylglucosamine-6-sulfatase</fullName>
    </submittedName>
</protein>
<organism evidence="3 4">
    <name type="scientific">Echinicola pacifica</name>
    <dbReference type="NCBI Taxonomy" id="346377"/>
    <lineage>
        <taxon>Bacteria</taxon>
        <taxon>Pseudomonadati</taxon>
        <taxon>Bacteroidota</taxon>
        <taxon>Cytophagia</taxon>
        <taxon>Cytophagales</taxon>
        <taxon>Cyclobacteriaceae</taxon>
        <taxon>Echinicola</taxon>
    </lineage>
</organism>
<dbReference type="PANTHER" id="PTHR43751:SF1">
    <property type="entry name" value="SULFATASE ATSG-RELATED"/>
    <property type="match status" value="1"/>
</dbReference>
<dbReference type="EMBL" id="BMWX01000003">
    <property type="protein sequence ID" value="GGZ24641.1"/>
    <property type="molecule type" value="Genomic_DNA"/>
</dbReference>
<dbReference type="InterPro" id="IPR017850">
    <property type="entry name" value="Alkaline_phosphatase_core_sf"/>
</dbReference>
<feature type="signal peptide" evidence="1">
    <location>
        <begin position="1"/>
        <end position="23"/>
    </location>
</feature>
<feature type="chain" id="PRO_5037311846" evidence="1">
    <location>
        <begin position="24"/>
        <end position="558"/>
    </location>
</feature>
<proteinExistence type="predicted"/>
<dbReference type="Gene3D" id="3.40.720.10">
    <property type="entry name" value="Alkaline Phosphatase, subunit A"/>
    <property type="match status" value="2"/>
</dbReference>
<evidence type="ECO:0000313" key="3">
    <source>
        <dbReference type="EMBL" id="GGZ24641.1"/>
    </source>
</evidence>
<sequence length="558" mass="63075">MKIRSKLILLSALLLGHLPISRAQNSTRPNFIFVLTDDQPYGYMGCTGNTLIKTPHLDRLANEGVLFTNAHVTSAICTPSRASILLSQFERKHGVNFNSGTSMAEEAWQDSYPMIFRSEGYFTGWIGKNHVPVGEGGYSSGLMDSSFDFWYAGHGHLGFYPKDRHEIFQNAGADTQIEIIDEGVDYFLTNGQKVDGAMQFLKGRPTDKPFMLSVCFNLPHSAGTSSMKMRETDDDLYKSSYRDQEIPLPDHYIARKDIQEPKLPAGLLRASDRQAGYDYVDNPEDEKETYIRQLQAVTGIDRFVGHLREKLEQEGLADNTIIVFTSDHGLFMGQYGLGGKALCYEVTTHVPMIWYDPALSADQAGQASEALVQTIDLAPTMLERAGIEVPASYQGKSLKPLLQGASSTREYLFTENLWSTQFGNPRCESVQDQEWKYIRYYENSTLPASAKIEAAKAFGLPVNSLLYTVHDHDMVQYRYFAESYLRYEQPVYEELFHLAEDPQETSNLVDDPQAKAVLERLRKEWELQIRQAAGTEKPKVLRYTYEGEIEQGRNISSK</sequence>
<dbReference type="Proteomes" id="UP000619457">
    <property type="component" value="Unassembled WGS sequence"/>
</dbReference>
<reference evidence="3" key="2">
    <citation type="submission" date="2020-09" db="EMBL/GenBank/DDBJ databases">
        <authorList>
            <person name="Sun Q."/>
            <person name="Kim S."/>
        </authorList>
    </citation>
    <scope>NUCLEOTIDE SEQUENCE</scope>
    <source>
        <strain evidence="3">KCTC 12368</strain>
    </source>
</reference>
<evidence type="ECO:0000313" key="4">
    <source>
        <dbReference type="Proteomes" id="UP000619457"/>
    </source>
</evidence>
<dbReference type="RefSeq" id="WP_018473509.1">
    <property type="nucleotide sequence ID" value="NZ_BMWX01000003.1"/>
</dbReference>
<dbReference type="AlphaFoldDB" id="A0A918PVR0"/>
<dbReference type="InterPro" id="IPR052701">
    <property type="entry name" value="GAG_Ulvan_Degrading_Sulfatases"/>
</dbReference>